<proteinExistence type="inferred from homology"/>
<sequence>MVASIGSIATDAAGNTYKVVLADDFSAGYKASNWGYGYNGGTYWNGAFTWSSSDVNVRNGEMQVTDTRQADGSWTAGGFNSMQAGQSITYGTVEFDARVEAAQGTQAAILMWPVSDTWPRDGEIDILEAPKNQAMHSSHWEGADGSHQYSSIFSTIDPSKTHRYAMTWLPNEVTIKVDGQVVARWTDAAAIPDTAMGFGAMGYVAAQGEDWLGGAPDSTTPSVVTTYIDNVVMSQWTGTGG</sequence>
<evidence type="ECO:0000313" key="4">
    <source>
        <dbReference type="Proteomes" id="UP001529369"/>
    </source>
</evidence>
<gene>
    <name evidence="3" type="ORF">QWZ14_05825</name>
</gene>
<protein>
    <submittedName>
        <fullName evidence="3">Family 16 glycosylhydrolase</fullName>
    </submittedName>
</protein>
<reference evidence="4" key="1">
    <citation type="journal article" date="2019" name="Int. J. Syst. Evol. Microbiol.">
        <title>The Global Catalogue of Microorganisms (GCM) 10K type strain sequencing project: providing services to taxonomists for standard genome sequencing and annotation.</title>
        <authorList>
            <consortium name="The Broad Institute Genomics Platform"/>
            <consortium name="The Broad Institute Genome Sequencing Center for Infectious Disease"/>
            <person name="Wu L."/>
            <person name="Ma J."/>
        </authorList>
    </citation>
    <scope>NUCLEOTIDE SEQUENCE [LARGE SCALE GENOMIC DNA]</scope>
    <source>
        <strain evidence="4">CECT 7131</strain>
    </source>
</reference>
<dbReference type="Proteomes" id="UP001529369">
    <property type="component" value="Unassembled WGS sequence"/>
</dbReference>
<dbReference type="Pfam" id="PF00722">
    <property type="entry name" value="Glyco_hydro_16"/>
    <property type="match status" value="1"/>
</dbReference>
<dbReference type="InterPro" id="IPR013320">
    <property type="entry name" value="ConA-like_dom_sf"/>
</dbReference>
<dbReference type="PANTHER" id="PTHR10963:SF60">
    <property type="entry name" value="GRAM-NEGATIVE BACTERIA-BINDING PROTEIN 1-RELATED"/>
    <property type="match status" value="1"/>
</dbReference>
<dbReference type="SUPFAM" id="SSF49899">
    <property type="entry name" value="Concanavalin A-like lectins/glucanases"/>
    <property type="match status" value="1"/>
</dbReference>
<dbReference type="InterPro" id="IPR050546">
    <property type="entry name" value="Glycosyl_Hydrlase_16"/>
</dbReference>
<comment type="similarity">
    <text evidence="1">Belongs to the glycosyl hydrolase 16 family.</text>
</comment>
<dbReference type="InterPro" id="IPR000757">
    <property type="entry name" value="Beta-glucanase-like"/>
</dbReference>
<feature type="non-terminal residue" evidence="3">
    <location>
        <position position="241"/>
    </location>
</feature>
<dbReference type="Gene3D" id="2.60.120.200">
    <property type="match status" value="1"/>
</dbReference>
<dbReference type="EMBL" id="JAUFPN010000049">
    <property type="protein sequence ID" value="MDN3563895.1"/>
    <property type="molecule type" value="Genomic_DNA"/>
</dbReference>
<evidence type="ECO:0000259" key="2">
    <source>
        <dbReference type="PROSITE" id="PS51762"/>
    </source>
</evidence>
<keyword evidence="4" id="KW-1185">Reference proteome</keyword>
<dbReference type="PANTHER" id="PTHR10963">
    <property type="entry name" value="GLYCOSYL HYDROLASE-RELATED"/>
    <property type="match status" value="1"/>
</dbReference>
<evidence type="ECO:0000313" key="3">
    <source>
        <dbReference type="EMBL" id="MDN3563895.1"/>
    </source>
</evidence>
<evidence type="ECO:0000256" key="1">
    <source>
        <dbReference type="ARBA" id="ARBA00006865"/>
    </source>
</evidence>
<comment type="caution">
    <text evidence="3">The sequence shown here is derived from an EMBL/GenBank/DDBJ whole genome shotgun (WGS) entry which is preliminary data.</text>
</comment>
<accession>A0ABT8A2D4</accession>
<dbReference type="PROSITE" id="PS51762">
    <property type="entry name" value="GH16_2"/>
    <property type="match status" value="1"/>
</dbReference>
<feature type="domain" description="GH16" evidence="2">
    <location>
        <begin position="10"/>
        <end position="239"/>
    </location>
</feature>
<name>A0ABT8A2D4_9PROT</name>
<dbReference type="RefSeq" id="WP_290315690.1">
    <property type="nucleotide sequence ID" value="NZ_JAUFPN010000049.1"/>
</dbReference>
<organism evidence="3 4">
    <name type="scientific">Paeniroseomonas aquatica</name>
    <dbReference type="NCBI Taxonomy" id="373043"/>
    <lineage>
        <taxon>Bacteria</taxon>
        <taxon>Pseudomonadati</taxon>
        <taxon>Pseudomonadota</taxon>
        <taxon>Alphaproteobacteria</taxon>
        <taxon>Acetobacterales</taxon>
        <taxon>Acetobacteraceae</taxon>
        <taxon>Paeniroseomonas</taxon>
    </lineage>
</organism>